<protein>
    <submittedName>
        <fullName evidence="1">Uncharacterized protein</fullName>
    </submittedName>
</protein>
<proteinExistence type="predicted"/>
<evidence type="ECO:0000313" key="1">
    <source>
        <dbReference type="EMBL" id="SEB52817.1"/>
    </source>
</evidence>
<evidence type="ECO:0000313" key="2">
    <source>
        <dbReference type="Proteomes" id="UP000182409"/>
    </source>
</evidence>
<dbReference type="AlphaFoldDB" id="A0A1H4K319"/>
<accession>A0A1H4K319</accession>
<organism evidence="1 2">
    <name type="scientific">Terriglobus roseus</name>
    <dbReference type="NCBI Taxonomy" id="392734"/>
    <lineage>
        <taxon>Bacteria</taxon>
        <taxon>Pseudomonadati</taxon>
        <taxon>Acidobacteriota</taxon>
        <taxon>Terriglobia</taxon>
        <taxon>Terriglobales</taxon>
        <taxon>Acidobacteriaceae</taxon>
        <taxon>Terriglobus</taxon>
    </lineage>
</organism>
<name>A0A1H4K319_9BACT</name>
<gene>
    <name evidence="1" type="ORF">SAMN05443244_0973</name>
</gene>
<sequence>MPTAAVTVASGGDPNLQFLPRTFDCAQEAGGIASSEELLRVYSISSEATRFLRGGEVWVESSVFGAGSPVPASSGGSSSAIFHVDSHDDSFHHKCEFLQSFVTALADGSRCCRCLRQLPAKENTSDEEVQGTENGVSTDVLNVLFVLKSENHEEQSRKR</sequence>
<dbReference type="Proteomes" id="UP000182409">
    <property type="component" value="Unassembled WGS sequence"/>
</dbReference>
<reference evidence="1 2" key="1">
    <citation type="submission" date="2016-10" db="EMBL/GenBank/DDBJ databases">
        <authorList>
            <person name="de Groot N.N."/>
        </authorList>
    </citation>
    <scope>NUCLEOTIDE SEQUENCE [LARGE SCALE GENOMIC DNA]</scope>
    <source>
        <strain evidence="1 2">AB35.6</strain>
    </source>
</reference>
<dbReference type="EMBL" id="FNSD01000001">
    <property type="protein sequence ID" value="SEB52817.1"/>
    <property type="molecule type" value="Genomic_DNA"/>
</dbReference>